<dbReference type="AlphaFoldDB" id="A0A9X2FBY0"/>
<evidence type="ECO:0000313" key="2">
    <source>
        <dbReference type="EMBL" id="MCO6045277.1"/>
    </source>
</evidence>
<dbReference type="Proteomes" id="UP001155241">
    <property type="component" value="Unassembled WGS sequence"/>
</dbReference>
<dbReference type="EMBL" id="JAMXLR010000054">
    <property type="protein sequence ID" value="MCO6045277.1"/>
    <property type="molecule type" value="Genomic_DNA"/>
</dbReference>
<keyword evidence="1" id="KW-0812">Transmembrane</keyword>
<reference evidence="2" key="1">
    <citation type="submission" date="2022-06" db="EMBL/GenBank/DDBJ databases">
        <title>Aeoliella straminimaris, a novel planctomycete from sediments.</title>
        <authorList>
            <person name="Vitorino I.R."/>
            <person name="Lage O.M."/>
        </authorList>
    </citation>
    <scope>NUCLEOTIDE SEQUENCE</scope>
    <source>
        <strain evidence="2">ICT_H6.2</strain>
    </source>
</reference>
<feature type="transmembrane region" description="Helical" evidence="1">
    <location>
        <begin position="164"/>
        <end position="184"/>
    </location>
</feature>
<organism evidence="2 3">
    <name type="scientific">Aeoliella straminimaris</name>
    <dbReference type="NCBI Taxonomy" id="2954799"/>
    <lineage>
        <taxon>Bacteria</taxon>
        <taxon>Pseudomonadati</taxon>
        <taxon>Planctomycetota</taxon>
        <taxon>Planctomycetia</taxon>
        <taxon>Pirellulales</taxon>
        <taxon>Lacipirellulaceae</taxon>
        <taxon>Aeoliella</taxon>
    </lineage>
</organism>
<name>A0A9X2FBY0_9BACT</name>
<keyword evidence="1" id="KW-1133">Transmembrane helix</keyword>
<feature type="transmembrane region" description="Helical" evidence="1">
    <location>
        <begin position="69"/>
        <end position="86"/>
    </location>
</feature>
<feature type="transmembrane region" description="Helical" evidence="1">
    <location>
        <begin position="131"/>
        <end position="152"/>
    </location>
</feature>
<evidence type="ECO:0000256" key="1">
    <source>
        <dbReference type="SAM" id="Phobius"/>
    </source>
</evidence>
<feature type="transmembrane region" description="Helical" evidence="1">
    <location>
        <begin position="92"/>
        <end position="111"/>
    </location>
</feature>
<sequence>MAEEHLGEARRYRPFGNRRRPPSEPKGDMVILGYGLTDLGARRCMGYFFDPPKTIDFVAWLKRVVGWDALLPLVVSALAILIVKIVPFDGVAQLLALVALPVMAFLVRLAVGVHQIETNACGPHFRGLQCLALVFSLFVLAFADFFVAIVAFRGKLVGPTPEELTEFGSVVLPVYAVLVLFAMYPGRRAEEPWI</sequence>
<accession>A0A9X2FBY0</accession>
<proteinExistence type="predicted"/>
<comment type="caution">
    <text evidence="2">The sequence shown here is derived from an EMBL/GenBank/DDBJ whole genome shotgun (WGS) entry which is preliminary data.</text>
</comment>
<evidence type="ECO:0000313" key="3">
    <source>
        <dbReference type="Proteomes" id="UP001155241"/>
    </source>
</evidence>
<protein>
    <submittedName>
        <fullName evidence="2">Uncharacterized protein</fullName>
    </submittedName>
</protein>
<keyword evidence="1" id="KW-0472">Membrane</keyword>
<gene>
    <name evidence="2" type="ORF">NG895_15300</name>
</gene>
<keyword evidence="3" id="KW-1185">Reference proteome</keyword>